<feature type="transmembrane region" description="Helical" evidence="5">
    <location>
        <begin position="247"/>
        <end position="265"/>
    </location>
</feature>
<keyword evidence="4 5" id="KW-0472">Membrane</keyword>
<dbReference type="Proteomes" id="UP000746160">
    <property type="component" value="Unassembled WGS sequence"/>
</dbReference>
<feature type="transmembrane region" description="Helical" evidence="5">
    <location>
        <begin position="114"/>
        <end position="132"/>
    </location>
</feature>
<keyword evidence="2 5" id="KW-0812">Transmembrane</keyword>
<evidence type="ECO:0000256" key="4">
    <source>
        <dbReference type="ARBA" id="ARBA00023136"/>
    </source>
</evidence>
<reference evidence="7" key="1">
    <citation type="journal article" date="2021" name="Genes Genomics">
        <title>Comparative genomic analysis of Mycoplasma anatis strains.</title>
        <authorList>
            <person name="Zhou Q."/>
            <person name="Mai K."/>
            <person name="Yang D."/>
            <person name="Liu J."/>
            <person name="Yan Z."/>
            <person name="Luo C."/>
            <person name="Tan Y."/>
            <person name="Cao S."/>
            <person name="Zhou Q."/>
            <person name="Chen L."/>
            <person name="Chen F."/>
        </authorList>
    </citation>
    <scope>NUCLEOTIDE SEQUENCE</scope>
    <source>
        <strain evidence="7">DP07</strain>
    </source>
</reference>
<evidence type="ECO:0000256" key="3">
    <source>
        <dbReference type="ARBA" id="ARBA00022989"/>
    </source>
</evidence>
<dbReference type="GO" id="GO:1902600">
    <property type="term" value="P:proton transmembrane transport"/>
    <property type="evidence" value="ECO:0007669"/>
    <property type="project" value="InterPro"/>
</dbReference>
<feature type="transmembrane region" description="Helical" evidence="5">
    <location>
        <begin position="153"/>
        <end position="173"/>
    </location>
</feature>
<organism evidence="7 8">
    <name type="scientific">Mycoplasmopsis anatis</name>
    <dbReference type="NCBI Taxonomy" id="171279"/>
    <lineage>
        <taxon>Bacteria</taxon>
        <taxon>Bacillati</taxon>
        <taxon>Mycoplasmatota</taxon>
        <taxon>Mycoplasmoidales</taxon>
        <taxon>Metamycoplasmataceae</taxon>
        <taxon>Mycoplasmopsis</taxon>
    </lineage>
</organism>
<evidence type="ECO:0000256" key="2">
    <source>
        <dbReference type="ARBA" id="ARBA00022692"/>
    </source>
</evidence>
<sequence length="407" mass="44839">MSGFIFSLGIIILPGFIIGWILSKIKIPGLAGMILFGIIIGPYVLNLISKQMLDLSDQFRQIALVIILTRSGLNLDVKKLLKIGHSAILMCFLPASFEIAAITVIGHFLLGISFVESAMLGAVLSAVSPAVVSPRMINLINKNIGTDKQIPQVILAGASFDDIYVVVLFYSFLNIATSSSFSALSLLKIPTSLITGIVVGVVFGIFVGKLFVFLTKEKVLKVILIFGINVLFLYFEYLINQMNWNAFSYNALISVLVFNITIFIINKEKVKETSDTFNYLWIVFEIILFVLVGAKLQVKTLNSNILQMILTIFIGLFFRAIAVYLCFINTNLNIKERIFCVIAFMPKATVQASIGSVAQSKGVDPNGVILATSILSILITAPLFAFLIDFTSKRLLITPKNISKWNI</sequence>
<accession>A0A9Q3L7T6</accession>
<feature type="transmembrane region" description="Helical" evidence="5">
    <location>
        <begin position="304"/>
        <end position="326"/>
    </location>
</feature>
<feature type="transmembrane region" description="Helical" evidence="5">
    <location>
        <begin position="219"/>
        <end position="235"/>
    </location>
</feature>
<evidence type="ECO:0000259" key="6">
    <source>
        <dbReference type="Pfam" id="PF00999"/>
    </source>
</evidence>
<feature type="transmembrane region" description="Helical" evidence="5">
    <location>
        <begin position="87"/>
        <end position="108"/>
    </location>
</feature>
<dbReference type="GO" id="GO:0016020">
    <property type="term" value="C:membrane"/>
    <property type="evidence" value="ECO:0007669"/>
    <property type="project" value="UniProtKB-SubCell"/>
</dbReference>
<feature type="transmembrane region" description="Helical" evidence="5">
    <location>
        <begin position="277"/>
        <end position="298"/>
    </location>
</feature>
<feature type="domain" description="Cation/H+ exchanger transmembrane" evidence="6">
    <location>
        <begin position="16"/>
        <end position="388"/>
    </location>
</feature>
<gene>
    <name evidence="7" type="ORF">MADP07_00472</name>
</gene>
<keyword evidence="3 5" id="KW-1133">Transmembrane helix</keyword>
<dbReference type="PANTHER" id="PTHR31102:SF1">
    <property type="entry name" value="CATION_H+ EXCHANGER DOMAIN-CONTAINING PROTEIN"/>
    <property type="match status" value="1"/>
</dbReference>
<dbReference type="GO" id="GO:0015297">
    <property type="term" value="F:antiporter activity"/>
    <property type="evidence" value="ECO:0007669"/>
    <property type="project" value="InterPro"/>
</dbReference>
<comment type="caution">
    <text evidence="7">The sequence shown here is derived from an EMBL/GenBank/DDBJ whole genome shotgun (WGS) entry which is preliminary data.</text>
</comment>
<dbReference type="AlphaFoldDB" id="A0A9Q3L7T6"/>
<protein>
    <submittedName>
        <fullName evidence="7">Sodium:proton antiporter</fullName>
    </submittedName>
</protein>
<dbReference type="RefSeq" id="WP_218743504.1">
    <property type="nucleotide sequence ID" value="NZ_JABZFG010000006.1"/>
</dbReference>
<feature type="transmembrane region" description="Helical" evidence="5">
    <location>
        <begin position="193"/>
        <end position="212"/>
    </location>
</feature>
<comment type="subcellular location">
    <subcellularLocation>
        <location evidence="1">Membrane</location>
        <topology evidence="1">Multi-pass membrane protein</topology>
    </subcellularLocation>
</comment>
<dbReference type="InterPro" id="IPR006153">
    <property type="entry name" value="Cation/H_exchanger_TM"/>
</dbReference>
<feature type="transmembrane region" description="Helical" evidence="5">
    <location>
        <begin position="369"/>
        <end position="390"/>
    </location>
</feature>
<feature type="transmembrane region" description="Helical" evidence="5">
    <location>
        <begin position="6"/>
        <end position="22"/>
    </location>
</feature>
<evidence type="ECO:0000313" key="8">
    <source>
        <dbReference type="Proteomes" id="UP000746160"/>
    </source>
</evidence>
<dbReference type="PANTHER" id="PTHR31102">
    <property type="match status" value="1"/>
</dbReference>
<evidence type="ECO:0000256" key="5">
    <source>
        <dbReference type="SAM" id="Phobius"/>
    </source>
</evidence>
<evidence type="ECO:0000256" key="1">
    <source>
        <dbReference type="ARBA" id="ARBA00004141"/>
    </source>
</evidence>
<feature type="transmembrane region" description="Helical" evidence="5">
    <location>
        <begin position="29"/>
        <end position="46"/>
    </location>
</feature>
<dbReference type="Pfam" id="PF00999">
    <property type="entry name" value="Na_H_Exchanger"/>
    <property type="match status" value="1"/>
</dbReference>
<dbReference type="InterPro" id="IPR051843">
    <property type="entry name" value="CPA1_transporter"/>
</dbReference>
<dbReference type="EMBL" id="JABZFG010000006">
    <property type="protein sequence ID" value="MBW0602740.1"/>
    <property type="molecule type" value="Genomic_DNA"/>
</dbReference>
<proteinExistence type="predicted"/>
<name>A0A9Q3L7T6_9BACT</name>
<evidence type="ECO:0000313" key="7">
    <source>
        <dbReference type="EMBL" id="MBW0602740.1"/>
    </source>
</evidence>
<feature type="transmembrane region" description="Helical" evidence="5">
    <location>
        <begin position="338"/>
        <end position="357"/>
    </location>
</feature>